<dbReference type="EMBL" id="JAGTXO010000034">
    <property type="protein sequence ID" value="KAG8460177.1"/>
    <property type="molecule type" value="Genomic_DNA"/>
</dbReference>
<dbReference type="PANTHER" id="PTHR47572:SF4">
    <property type="entry name" value="LACTONASE DRP35"/>
    <property type="match status" value="1"/>
</dbReference>
<comment type="caution">
    <text evidence="1">The sequence shown here is derived from an EMBL/GenBank/DDBJ whole genome shotgun (WGS) entry which is preliminary data.</text>
</comment>
<gene>
    <name evidence="1" type="ORF">KFE25_004425</name>
</gene>
<evidence type="ECO:0000313" key="1">
    <source>
        <dbReference type="EMBL" id="KAG8460177.1"/>
    </source>
</evidence>
<protein>
    <recommendedName>
        <fullName evidence="3">SMP-30/Gluconolactonase/LRE-like region domain-containing protein</fullName>
    </recommendedName>
</protein>
<name>A0A8J6C2V2_DIALT</name>
<dbReference type="InterPro" id="IPR011042">
    <property type="entry name" value="6-blade_b-propeller_TolB-like"/>
</dbReference>
<dbReference type="OrthoDB" id="423498at2759"/>
<dbReference type="PANTHER" id="PTHR47572">
    <property type="entry name" value="LIPOPROTEIN-RELATED"/>
    <property type="match status" value="1"/>
</dbReference>
<dbReference type="Proteomes" id="UP000751190">
    <property type="component" value="Unassembled WGS sequence"/>
</dbReference>
<dbReference type="OMA" id="YECLAYP"/>
<accession>A0A8J6C2V2</accession>
<reference evidence="1" key="1">
    <citation type="submission" date="2021-05" db="EMBL/GenBank/DDBJ databases">
        <title>The genome of the haptophyte Pavlova lutheri (Diacronema luteri, Pavlovales) - a model for lipid biosynthesis in eukaryotic algae.</title>
        <authorList>
            <person name="Hulatt C.J."/>
            <person name="Posewitz M.C."/>
        </authorList>
    </citation>
    <scope>NUCLEOTIDE SEQUENCE</scope>
    <source>
        <strain evidence="1">NIVA-4/92</strain>
    </source>
</reference>
<evidence type="ECO:0000313" key="2">
    <source>
        <dbReference type="Proteomes" id="UP000751190"/>
    </source>
</evidence>
<dbReference type="Gene3D" id="2.120.10.30">
    <property type="entry name" value="TolB, C-terminal domain"/>
    <property type="match status" value="2"/>
</dbReference>
<keyword evidence="2" id="KW-1185">Reference proteome</keyword>
<evidence type="ECO:0008006" key="3">
    <source>
        <dbReference type="Google" id="ProtNLM"/>
    </source>
</evidence>
<sequence length="332" mass="33949">MTEAHLVARGGHGLCAPHFDGDGTLWLASMQTGEILRLVRDGDALALAVAFSAGIHPCALAVQPADGTIFLADLGHKSVLAVSPQGQTSEFVREYEQIPFLGPSAIAFDGKRNLYLCDAGPVGETGLHAPKGSVFVVSSEGQLLLPVTLESLAYPSAIALAPAIPAESLDGTGAGAAVETVQPLHAAPYLYVAEMAANRILRFARRPVDVFIGAVFHQFAGGAGPSALACAPDGSLFVAHFEYALSANTGTADTGSGARAGRTDAAATAAAAGAVPGGARHGQRGRISRLAPTGELIDTLYVPAPELTGLALKGRTLYVTEGSTNSLFAIEL</sequence>
<dbReference type="InterPro" id="IPR051262">
    <property type="entry name" value="SMP-30/CGR1_Lactonase"/>
</dbReference>
<proteinExistence type="predicted"/>
<dbReference type="AlphaFoldDB" id="A0A8J6C2V2"/>
<organism evidence="1 2">
    <name type="scientific">Diacronema lutheri</name>
    <name type="common">Unicellular marine alga</name>
    <name type="synonym">Monochrysis lutheri</name>
    <dbReference type="NCBI Taxonomy" id="2081491"/>
    <lineage>
        <taxon>Eukaryota</taxon>
        <taxon>Haptista</taxon>
        <taxon>Haptophyta</taxon>
        <taxon>Pavlovophyceae</taxon>
        <taxon>Pavlovales</taxon>
        <taxon>Pavlovaceae</taxon>
        <taxon>Diacronema</taxon>
    </lineage>
</organism>
<dbReference type="SUPFAM" id="SSF63829">
    <property type="entry name" value="Calcium-dependent phosphotriesterase"/>
    <property type="match status" value="1"/>
</dbReference>